<dbReference type="EMBL" id="JAABOA010001160">
    <property type="protein sequence ID" value="KAF9582152.1"/>
    <property type="molecule type" value="Genomic_DNA"/>
</dbReference>
<keyword evidence="2" id="KW-1185">Reference proteome</keyword>
<accession>A0A9P6FVG5</accession>
<dbReference type="AlphaFoldDB" id="A0A9P6FVG5"/>
<evidence type="ECO:0000313" key="1">
    <source>
        <dbReference type="EMBL" id="KAF9582152.1"/>
    </source>
</evidence>
<comment type="caution">
    <text evidence="1">The sequence shown here is derived from an EMBL/GenBank/DDBJ whole genome shotgun (WGS) entry which is preliminary data.</text>
</comment>
<dbReference type="OrthoDB" id="2430809at2759"/>
<evidence type="ECO:0000313" key="2">
    <source>
        <dbReference type="Proteomes" id="UP000780801"/>
    </source>
</evidence>
<feature type="non-terminal residue" evidence="1">
    <location>
        <position position="1"/>
    </location>
</feature>
<name>A0A9P6FVG5_9FUNG</name>
<protein>
    <submittedName>
        <fullName evidence="1">Uncharacterized protein</fullName>
    </submittedName>
</protein>
<proteinExistence type="predicted"/>
<sequence>WKNALQDVTLGGVTLGKFTVLGALRITPPEVTLWSPISVPLDQLKLHLSPLGMDFVATFVNRGPLQVDMGSINVMVKQDKIDVVEVQNLGGPIHLNNGNQNGGNNALQMNASLKFSFLEFFKILPGLLNPGDNFQFVFNMKTSSGQPMPWLQDALNGVPASIFKNLLPILAKALGNIKFPIL</sequence>
<dbReference type="Proteomes" id="UP000780801">
    <property type="component" value="Unassembled WGS sequence"/>
</dbReference>
<reference evidence="1" key="1">
    <citation type="journal article" date="2020" name="Fungal Divers.">
        <title>Resolving the Mortierellaceae phylogeny through synthesis of multi-gene phylogenetics and phylogenomics.</title>
        <authorList>
            <person name="Vandepol N."/>
            <person name="Liber J."/>
            <person name="Desiro A."/>
            <person name="Na H."/>
            <person name="Kennedy M."/>
            <person name="Barry K."/>
            <person name="Grigoriev I.V."/>
            <person name="Miller A.N."/>
            <person name="O'Donnell K."/>
            <person name="Stajich J.E."/>
            <person name="Bonito G."/>
        </authorList>
    </citation>
    <scope>NUCLEOTIDE SEQUENCE</scope>
    <source>
        <strain evidence="1">KOD1015</strain>
    </source>
</reference>
<organism evidence="1 2">
    <name type="scientific">Lunasporangiospora selenospora</name>
    <dbReference type="NCBI Taxonomy" id="979761"/>
    <lineage>
        <taxon>Eukaryota</taxon>
        <taxon>Fungi</taxon>
        <taxon>Fungi incertae sedis</taxon>
        <taxon>Mucoromycota</taxon>
        <taxon>Mortierellomycotina</taxon>
        <taxon>Mortierellomycetes</taxon>
        <taxon>Mortierellales</taxon>
        <taxon>Mortierellaceae</taxon>
        <taxon>Lunasporangiospora</taxon>
    </lineage>
</organism>
<gene>
    <name evidence="1" type="ORF">BGW38_000581</name>
</gene>